<evidence type="ECO:0000256" key="1">
    <source>
        <dbReference type="SAM" id="MobiDB-lite"/>
    </source>
</evidence>
<keyword evidence="2" id="KW-0732">Signal</keyword>
<proteinExistence type="predicted"/>
<feature type="chain" id="PRO_5035761635" evidence="2">
    <location>
        <begin position="20"/>
        <end position="315"/>
    </location>
</feature>
<dbReference type="PANTHER" id="PTHR34494:SF1">
    <property type="entry name" value="PROTEIN CBG25024"/>
    <property type="match status" value="1"/>
</dbReference>
<evidence type="ECO:0000313" key="3">
    <source>
        <dbReference type="EMBL" id="KAF6198576.1"/>
    </source>
</evidence>
<dbReference type="EMBL" id="WIXP02000016">
    <property type="protein sequence ID" value="KAF6198576.1"/>
    <property type="molecule type" value="Genomic_DNA"/>
</dbReference>
<dbReference type="OrthoDB" id="6595291at2759"/>
<dbReference type="AlphaFoldDB" id="A0A8S9WRZ5"/>
<dbReference type="PANTHER" id="PTHR34494">
    <property type="entry name" value="PROTEIN CBG25024"/>
    <property type="match status" value="1"/>
</dbReference>
<reference evidence="3" key="1">
    <citation type="journal article" date="2021" name="Mol. Ecol. Resour.">
        <title>Apolygus lucorum genome provides insights into omnivorousness and mesophyll feeding.</title>
        <authorList>
            <person name="Liu Y."/>
            <person name="Liu H."/>
            <person name="Wang H."/>
            <person name="Huang T."/>
            <person name="Liu B."/>
            <person name="Yang B."/>
            <person name="Yin L."/>
            <person name="Li B."/>
            <person name="Zhang Y."/>
            <person name="Zhang S."/>
            <person name="Jiang F."/>
            <person name="Zhang X."/>
            <person name="Ren Y."/>
            <person name="Wang B."/>
            <person name="Wang S."/>
            <person name="Lu Y."/>
            <person name="Wu K."/>
            <person name="Fan W."/>
            <person name="Wang G."/>
        </authorList>
    </citation>
    <scope>NUCLEOTIDE SEQUENCE</scope>
    <source>
        <strain evidence="3">12Hb</strain>
    </source>
</reference>
<name>A0A8S9WRZ5_APOLU</name>
<feature type="region of interest" description="Disordered" evidence="1">
    <location>
        <begin position="205"/>
        <end position="241"/>
    </location>
</feature>
<keyword evidence="4" id="KW-1185">Reference proteome</keyword>
<sequence>MRLTAILLGIFLLCHQGQSSFFDSLPLISQLKSLVQVISGDADGAKRTQENFVNTAAVVSQVKSLVHAIEGDNEAARKTQEAYADNLEELANSLPVVGHIKGVVHVAVGEKEKGEEIIKEASSTTGAMIGGTVAGPAGAILGRVATDALITGIDSAVHKESKPFGMVDYVININDKDAGEHFDRLFRIGLDAVGGAVAIEKGVTAKTPSKGSFKKPGSPEVPKYPDSPKRPDIPENPTRYGADAKHRVDNEESIHRFNNEESFNQFVDESHLDFELQRRSVNLEEDYQNRLEPIDFEDVNDVNRKKTVTCVQLQQ</sequence>
<organism evidence="3 4">
    <name type="scientific">Apolygus lucorum</name>
    <name type="common">Small green plant bug</name>
    <name type="synonym">Lygocoris lucorum</name>
    <dbReference type="NCBI Taxonomy" id="248454"/>
    <lineage>
        <taxon>Eukaryota</taxon>
        <taxon>Metazoa</taxon>
        <taxon>Ecdysozoa</taxon>
        <taxon>Arthropoda</taxon>
        <taxon>Hexapoda</taxon>
        <taxon>Insecta</taxon>
        <taxon>Pterygota</taxon>
        <taxon>Neoptera</taxon>
        <taxon>Paraneoptera</taxon>
        <taxon>Hemiptera</taxon>
        <taxon>Heteroptera</taxon>
        <taxon>Panheteroptera</taxon>
        <taxon>Cimicomorpha</taxon>
        <taxon>Miridae</taxon>
        <taxon>Mirini</taxon>
        <taxon>Apolygus</taxon>
    </lineage>
</organism>
<gene>
    <name evidence="3" type="ORF">GE061_008324</name>
</gene>
<evidence type="ECO:0000256" key="2">
    <source>
        <dbReference type="SAM" id="SignalP"/>
    </source>
</evidence>
<evidence type="ECO:0000313" key="4">
    <source>
        <dbReference type="Proteomes" id="UP000466442"/>
    </source>
</evidence>
<feature type="signal peptide" evidence="2">
    <location>
        <begin position="1"/>
        <end position="19"/>
    </location>
</feature>
<dbReference type="Proteomes" id="UP000466442">
    <property type="component" value="Linkage Group LG16"/>
</dbReference>
<protein>
    <submittedName>
        <fullName evidence="3">Uncharacterized protein</fullName>
    </submittedName>
</protein>
<comment type="caution">
    <text evidence="3">The sequence shown here is derived from an EMBL/GenBank/DDBJ whole genome shotgun (WGS) entry which is preliminary data.</text>
</comment>
<accession>A0A8S9WRZ5</accession>